<feature type="coiled-coil region" evidence="8">
    <location>
        <begin position="56"/>
        <end position="83"/>
    </location>
</feature>
<comment type="caution">
    <text evidence="10">The sequence shown here is derived from an EMBL/GenBank/DDBJ whole genome shotgun (WGS) entry which is preliminary data.</text>
</comment>
<gene>
    <name evidence="10" type="primary">EFG1</name>
    <name evidence="10" type="ORF">HK100_003284</name>
</gene>
<dbReference type="GO" id="GO:0005730">
    <property type="term" value="C:nucleolus"/>
    <property type="evidence" value="ECO:0007669"/>
    <property type="project" value="UniProtKB-SubCell"/>
</dbReference>
<sequence length="355" mass="40086">MEKSSSTTVQTDGNSKYKQIPKGKGTDGEGGIAGIKKRVRDTERLLRRGNLQATAKQELERRIKALNLELTIKTRELNEAEISTKYKYVKHVERTKVLRKITKLEKELAKLDNPKDTIKHDLESDLAQQRLNLAYIEFFPKDMKYVSLFATSESYSAATGKKRKATASAAGDDVDNFAVSGFISSEQIKAAVLDKIAEAMQNGEAKKSNFVLRMAHVFDEDQQEIYTVQAKLGRINKKPKISEKSIASHTKDAAGKQEEKTKRKKIVPKLKKDQYIPKHSKQTQNDNEGKSEDDNGQDDFFLFGNQEAESVPEDKDGFGNFDPVEFQVERAVKVKRPRDAGFKGNVKKGKNHKFK</sequence>
<evidence type="ECO:0000256" key="7">
    <source>
        <dbReference type="ARBA" id="ARBA00023242"/>
    </source>
</evidence>
<reference evidence="10" key="1">
    <citation type="submission" date="2020-05" db="EMBL/GenBank/DDBJ databases">
        <title>Phylogenomic resolution of chytrid fungi.</title>
        <authorList>
            <person name="Stajich J.E."/>
            <person name="Amses K."/>
            <person name="Simmons R."/>
            <person name="Seto K."/>
            <person name="Myers J."/>
            <person name="Bonds A."/>
            <person name="Quandt C.A."/>
            <person name="Barry K."/>
            <person name="Liu P."/>
            <person name="Grigoriev I."/>
            <person name="Longcore J.E."/>
            <person name="James T.Y."/>
        </authorList>
    </citation>
    <scope>NUCLEOTIDE SEQUENCE</scope>
    <source>
        <strain evidence="10">JEL0513</strain>
    </source>
</reference>
<keyword evidence="7" id="KW-0539">Nucleus</keyword>
<proteinExistence type="inferred from homology"/>
<dbReference type="PANTHER" id="PTHR33911">
    <property type="entry name" value="RRNA-PROCESSING PROTEIN EFG1"/>
    <property type="match status" value="1"/>
</dbReference>
<feature type="region of interest" description="Disordered" evidence="9">
    <location>
        <begin position="241"/>
        <end position="322"/>
    </location>
</feature>
<dbReference type="PANTHER" id="PTHR33911:SF1">
    <property type="entry name" value="RRNA-PROCESSING PROTEIN EFG1"/>
    <property type="match status" value="1"/>
</dbReference>
<evidence type="ECO:0000313" key="10">
    <source>
        <dbReference type="EMBL" id="KAJ3109480.1"/>
    </source>
</evidence>
<evidence type="ECO:0000256" key="5">
    <source>
        <dbReference type="ARBA" id="ARBA00022552"/>
    </source>
</evidence>
<dbReference type="InterPro" id="IPR019310">
    <property type="entry name" value="Efg1"/>
</dbReference>
<feature type="compositionally biased region" description="Polar residues" evidence="9">
    <location>
        <begin position="1"/>
        <end position="17"/>
    </location>
</feature>
<evidence type="ECO:0000256" key="1">
    <source>
        <dbReference type="ARBA" id="ARBA00004604"/>
    </source>
</evidence>
<comment type="subcellular location">
    <subcellularLocation>
        <location evidence="1">Nucleus</location>
        <location evidence="1">Nucleolus</location>
    </subcellularLocation>
</comment>
<feature type="region of interest" description="Disordered" evidence="9">
    <location>
        <begin position="1"/>
        <end position="35"/>
    </location>
</feature>
<dbReference type="InterPro" id="IPR050786">
    <property type="entry name" value="EFG1_rRNA-proc"/>
</dbReference>
<keyword evidence="6 8" id="KW-0175">Coiled coil</keyword>
<evidence type="ECO:0000256" key="6">
    <source>
        <dbReference type="ARBA" id="ARBA00023054"/>
    </source>
</evidence>
<dbReference type="AlphaFoldDB" id="A0AAD5SUD7"/>
<feature type="region of interest" description="Disordered" evidence="9">
    <location>
        <begin position="336"/>
        <end position="355"/>
    </location>
</feature>
<feature type="compositionally biased region" description="Basic and acidic residues" evidence="9">
    <location>
        <begin position="249"/>
        <end position="261"/>
    </location>
</feature>
<evidence type="ECO:0000256" key="2">
    <source>
        <dbReference type="ARBA" id="ARBA00006916"/>
    </source>
</evidence>
<evidence type="ECO:0000256" key="8">
    <source>
        <dbReference type="SAM" id="Coils"/>
    </source>
</evidence>
<organism evidence="10 11">
    <name type="scientific">Physocladia obscura</name>
    <dbReference type="NCBI Taxonomy" id="109957"/>
    <lineage>
        <taxon>Eukaryota</taxon>
        <taxon>Fungi</taxon>
        <taxon>Fungi incertae sedis</taxon>
        <taxon>Chytridiomycota</taxon>
        <taxon>Chytridiomycota incertae sedis</taxon>
        <taxon>Chytridiomycetes</taxon>
        <taxon>Chytridiales</taxon>
        <taxon>Chytriomycetaceae</taxon>
        <taxon>Physocladia</taxon>
    </lineage>
</organism>
<protein>
    <recommendedName>
        <fullName evidence="3">rRNA-processing protein EFG1</fullName>
    </recommendedName>
    <alternativeName>
        <fullName evidence="4">rRNA-processing protein efg1</fullName>
    </alternativeName>
</protein>
<evidence type="ECO:0000313" key="11">
    <source>
        <dbReference type="Proteomes" id="UP001211907"/>
    </source>
</evidence>
<keyword evidence="5" id="KW-0698">rRNA processing</keyword>
<dbReference type="EMBL" id="JADGJH010001808">
    <property type="protein sequence ID" value="KAJ3109480.1"/>
    <property type="molecule type" value="Genomic_DNA"/>
</dbReference>
<comment type="similarity">
    <text evidence="2">Belongs to the EFG1 family.</text>
</comment>
<dbReference type="GO" id="GO:0030688">
    <property type="term" value="C:preribosome, small subunit precursor"/>
    <property type="evidence" value="ECO:0007669"/>
    <property type="project" value="TreeGrafter"/>
</dbReference>
<accession>A0AAD5SUD7</accession>
<keyword evidence="11" id="KW-1185">Reference proteome</keyword>
<dbReference type="Proteomes" id="UP001211907">
    <property type="component" value="Unassembled WGS sequence"/>
</dbReference>
<dbReference type="GO" id="GO:0000462">
    <property type="term" value="P:maturation of SSU-rRNA from tricistronic rRNA transcript (SSU-rRNA, 5.8S rRNA, LSU-rRNA)"/>
    <property type="evidence" value="ECO:0007669"/>
    <property type="project" value="TreeGrafter"/>
</dbReference>
<name>A0AAD5SUD7_9FUNG</name>
<evidence type="ECO:0000256" key="3">
    <source>
        <dbReference type="ARBA" id="ARBA00018689"/>
    </source>
</evidence>
<evidence type="ECO:0000256" key="4">
    <source>
        <dbReference type="ARBA" id="ARBA00019827"/>
    </source>
</evidence>
<evidence type="ECO:0000256" key="9">
    <source>
        <dbReference type="SAM" id="MobiDB-lite"/>
    </source>
</evidence>
<dbReference type="Pfam" id="PF10153">
    <property type="entry name" value="Efg1"/>
    <property type="match status" value="1"/>
</dbReference>
<feature type="compositionally biased region" description="Basic residues" evidence="9">
    <location>
        <begin position="345"/>
        <end position="355"/>
    </location>
</feature>